<keyword evidence="4" id="KW-1185">Reference proteome</keyword>
<dbReference type="EMBL" id="VTHL01000002">
    <property type="protein sequence ID" value="TYZ13416.1"/>
    <property type="molecule type" value="Genomic_DNA"/>
</dbReference>
<dbReference type="Proteomes" id="UP000322791">
    <property type="component" value="Unassembled WGS sequence"/>
</dbReference>
<feature type="compositionally biased region" description="Low complexity" evidence="1">
    <location>
        <begin position="24"/>
        <end position="44"/>
    </location>
</feature>
<feature type="chain" id="PRO_5022674830" description="DUF4890 domain-containing protein" evidence="2">
    <location>
        <begin position="24"/>
        <end position="149"/>
    </location>
</feature>
<evidence type="ECO:0008006" key="5">
    <source>
        <dbReference type="Google" id="ProtNLM"/>
    </source>
</evidence>
<feature type="region of interest" description="Disordered" evidence="1">
    <location>
        <begin position="24"/>
        <end position="54"/>
    </location>
</feature>
<protein>
    <recommendedName>
        <fullName evidence="5">DUF4890 domain-containing protein</fullName>
    </recommendedName>
</protein>
<organism evidence="3 4">
    <name type="scientific">Hymenobacter lutimineralis</name>
    <dbReference type="NCBI Taxonomy" id="2606448"/>
    <lineage>
        <taxon>Bacteria</taxon>
        <taxon>Pseudomonadati</taxon>
        <taxon>Bacteroidota</taxon>
        <taxon>Cytophagia</taxon>
        <taxon>Cytophagales</taxon>
        <taxon>Hymenobacteraceae</taxon>
        <taxon>Hymenobacter</taxon>
    </lineage>
</organism>
<evidence type="ECO:0000256" key="1">
    <source>
        <dbReference type="SAM" id="MobiDB-lite"/>
    </source>
</evidence>
<proteinExistence type="predicted"/>
<accession>A0A5D6VD24</accession>
<comment type="caution">
    <text evidence="3">The sequence shown here is derived from an EMBL/GenBank/DDBJ whole genome shotgun (WGS) entry which is preliminary data.</text>
</comment>
<feature type="compositionally biased region" description="Low complexity" evidence="1">
    <location>
        <begin position="82"/>
        <end position="95"/>
    </location>
</feature>
<evidence type="ECO:0000313" key="3">
    <source>
        <dbReference type="EMBL" id="TYZ13416.1"/>
    </source>
</evidence>
<sequence length="149" mass="16026">MKNLVAALVVAAGIVGFTSEAHAQADAPQGPAGPVFEAPAAQQKAPRKRKASANDIARMQRRMAMNPDQAKRDQQIEVLEARAGGSTSMGRGTSRQYESGNGGFVVRRFRDKTGSATQKRGQTRPAPGINPKGKPLKHKKAKRFLFFNA</sequence>
<reference evidence="3 4" key="1">
    <citation type="submission" date="2019-08" db="EMBL/GenBank/DDBJ databases">
        <authorList>
            <person name="Seo M.-J."/>
        </authorList>
    </citation>
    <scope>NUCLEOTIDE SEQUENCE [LARGE SCALE GENOMIC DNA]</scope>
    <source>
        <strain evidence="3 4">KIGAM108</strain>
    </source>
</reference>
<gene>
    <name evidence="3" type="ORF">FY528_03125</name>
</gene>
<evidence type="ECO:0000313" key="4">
    <source>
        <dbReference type="Proteomes" id="UP000322791"/>
    </source>
</evidence>
<name>A0A5D6VD24_9BACT</name>
<evidence type="ECO:0000256" key="2">
    <source>
        <dbReference type="SAM" id="SignalP"/>
    </source>
</evidence>
<keyword evidence="2" id="KW-0732">Signal</keyword>
<dbReference type="AlphaFoldDB" id="A0A5D6VD24"/>
<feature type="signal peptide" evidence="2">
    <location>
        <begin position="1"/>
        <end position="23"/>
    </location>
</feature>
<feature type="region of interest" description="Disordered" evidence="1">
    <location>
        <begin position="82"/>
        <end position="141"/>
    </location>
</feature>